<keyword evidence="7" id="KW-1185">Reference proteome</keyword>
<protein>
    <submittedName>
        <fullName evidence="6">Succinylglutamate desuccinylase/aspartoacylase family protein</fullName>
    </submittedName>
</protein>
<reference evidence="6 7" key="1">
    <citation type="submission" date="2022-12" db="EMBL/GenBank/DDBJ databases">
        <title>Draft genome sequence of Paenibacillus sp. dW9.</title>
        <authorList>
            <person name="Choi E.-W."/>
            <person name="Kim D.-U."/>
        </authorList>
    </citation>
    <scope>NUCLEOTIDE SEQUENCE [LARGE SCALE GENOMIC DNA]</scope>
    <source>
        <strain evidence="7">dW9</strain>
    </source>
</reference>
<dbReference type="PANTHER" id="PTHR37326:SF1">
    <property type="entry name" value="BLL3975 PROTEIN"/>
    <property type="match status" value="1"/>
</dbReference>
<dbReference type="Proteomes" id="UP001527882">
    <property type="component" value="Unassembled WGS sequence"/>
</dbReference>
<keyword evidence="2" id="KW-0479">Metal-binding</keyword>
<name>A0ABT4QGJ6_9BACL</name>
<dbReference type="SUPFAM" id="SSF53187">
    <property type="entry name" value="Zn-dependent exopeptidases"/>
    <property type="match status" value="1"/>
</dbReference>
<gene>
    <name evidence="6" type="ORF">O9H85_27030</name>
</gene>
<evidence type="ECO:0000256" key="1">
    <source>
        <dbReference type="ARBA" id="ARBA00001947"/>
    </source>
</evidence>
<proteinExistence type="predicted"/>
<dbReference type="Pfam" id="PF24827">
    <property type="entry name" value="AstE_AspA_cat"/>
    <property type="match status" value="1"/>
</dbReference>
<accession>A0ABT4QGJ6</accession>
<evidence type="ECO:0000313" key="7">
    <source>
        <dbReference type="Proteomes" id="UP001527882"/>
    </source>
</evidence>
<keyword evidence="4" id="KW-0862">Zinc</keyword>
<evidence type="ECO:0000256" key="4">
    <source>
        <dbReference type="ARBA" id="ARBA00022833"/>
    </source>
</evidence>
<dbReference type="InterPro" id="IPR053138">
    <property type="entry name" value="N-alpha-Ac-DABA_deacetylase"/>
</dbReference>
<sequence length="252" mass="28477">MKVTSHWLGKGKPWKTPYYIANGSSPGSTLMITSGVHGNERASVNAAKKLLGLLQEGEMFIQAGKLILVPIVNQEAYRLRIRGIPDLNRTFPRRPSQGACHPLSAAMFGLMQRHRPSWFIDLHEANGLSQFNRHVLGQTLVTQPDRQSAVTARRIVRSVNRSIPQSSNRFNVRLHHLRGSGRTAAYRFINARAITVETCWSLPFSERVHYQLQIVRQLLIESNLVTDEESCTNSAAVSNYRVRPMKIKRSCH</sequence>
<evidence type="ECO:0000256" key="2">
    <source>
        <dbReference type="ARBA" id="ARBA00022723"/>
    </source>
</evidence>
<dbReference type="PANTHER" id="PTHR37326">
    <property type="entry name" value="BLL3975 PROTEIN"/>
    <property type="match status" value="1"/>
</dbReference>
<dbReference type="EMBL" id="JAQAGZ010000020">
    <property type="protein sequence ID" value="MCZ8515990.1"/>
    <property type="molecule type" value="Genomic_DNA"/>
</dbReference>
<dbReference type="InterPro" id="IPR055438">
    <property type="entry name" value="AstE_AspA_cat"/>
</dbReference>
<keyword evidence="3" id="KW-0378">Hydrolase</keyword>
<comment type="caution">
    <text evidence="6">The sequence shown here is derived from an EMBL/GenBank/DDBJ whole genome shotgun (WGS) entry which is preliminary data.</text>
</comment>
<evidence type="ECO:0000313" key="6">
    <source>
        <dbReference type="EMBL" id="MCZ8515990.1"/>
    </source>
</evidence>
<evidence type="ECO:0000256" key="3">
    <source>
        <dbReference type="ARBA" id="ARBA00022801"/>
    </source>
</evidence>
<dbReference type="RefSeq" id="WP_269884517.1">
    <property type="nucleotide sequence ID" value="NZ_JAQAGZ010000020.1"/>
</dbReference>
<evidence type="ECO:0000259" key="5">
    <source>
        <dbReference type="Pfam" id="PF24827"/>
    </source>
</evidence>
<organism evidence="6 7">
    <name type="scientific">Paenibacillus gyeongsangnamensis</name>
    <dbReference type="NCBI Taxonomy" id="3388067"/>
    <lineage>
        <taxon>Bacteria</taxon>
        <taxon>Bacillati</taxon>
        <taxon>Bacillota</taxon>
        <taxon>Bacilli</taxon>
        <taxon>Bacillales</taxon>
        <taxon>Paenibacillaceae</taxon>
        <taxon>Paenibacillus</taxon>
    </lineage>
</organism>
<comment type="cofactor">
    <cofactor evidence="1">
        <name>Zn(2+)</name>
        <dbReference type="ChEBI" id="CHEBI:29105"/>
    </cofactor>
</comment>
<feature type="domain" description="Succinylglutamate desuccinylase/Aspartoacylase catalytic" evidence="5">
    <location>
        <begin position="26"/>
        <end position="140"/>
    </location>
</feature>
<dbReference type="Gene3D" id="3.40.630.10">
    <property type="entry name" value="Zn peptidases"/>
    <property type="match status" value="1"/>
</dbReference>